<feature type="transmembrane region" description="Helical" evidence="3">
    <location>
        <begin position="314"/>
        <end position="332"/>
    </location>
</feature>
<feature type="transmembrane region" description="Helical" evidence="3">
    <location>
        <begin position="246"/>
        <end position="269"/>
    </location>
</feature>
<dbReference type="PROSITE" id="PS50850">
    <property type="entry name" value="MFS"/>
    <property type="match status" value="1"/>
</dbReference>
<name>A0A6V2FNH2_9STRA</name>
<keyword evidence="3" id="KW-0472">Membrane</keyword>
<feature type="region of interest" description="Disordered" evidence="2">
    <location>
        <begin position="454"/>
        <end position="478"/>
    </location>
</feature>
<evidence type="ECO:0000256" key="3">
    <source>
        <dbReference type="SAM" id="Phobius"/>
    </source>
</evidence>
<dbReference type="Pfam" id="PF07690">
    <property type="entry name" value="MFS_1"/>
    <property type="match status" value="1"/>
</dbReference>
<reference evidence="5" key="1">
    <citation type="submission" date="2021-01" db="EMBL/GenBank/DDBJ databases">
        <authorList>
            <person name="Corre E."/>
            <person name="Pelletier E."/>
            <person name="Niang G."/>
            <person name="Scheremetjew M."/>
            <person name="Finn R."/>
            <person name="Kale V."/>
            <person name="Holt S."/>
            <person name="Cochrane G."/>
            <person name="Meng A."/>
            <person name="Brown T."/>
            <person name="Cohen L."/>
        </authorList>
    </citation>
    <scope>NUCLEOTIDE SEQUENCE</scope>
    <source>
        <strain evidence="5">Pop2</strain>
    </source>
</reference>
<feature type="transmembrane region" description="Helical" evidence="3">
    <location>
        <begin position="117"/>
        <end position="137"/>
    </location>
</feature>
<feature type="transmembrane region" description="Helical" evidence="3">
    <location>
        <begin position="47"/>
        <end position="68"/>
    </location>
</feature>
<dbReference type="GO" id="GO:0022857">
    <property type="term" value="F:transmembrane transporter activity"/>
    <property type="evidence" value="ECO:0007669"/>
    <property type="project" value="InterPro"/>
</dbReference>
<feature type="region of interest" description="Disordered" evidence="2">
    <location>
        <begin position="186"/>
        <end position="213"/>
    </location>
</feature>
<dbReference type="PANTHER" id="PTHR23539">
    <property type="entry name" value="MFS TRANSPORTER"/>
    <property type="match status" value="1"/>
</dbReference>
<feature type="transmembrane region" description="Helical" evidence="3">
    <location>
        <begin position="17"/>
        <end position="35"/>
    </location>
</feature>
<evidence type="ECO:0000256" key="1">
    <source>
        <dbReference type="ARBA" id="ARBA00004141"/>
    </source>
</evidence>
<evidence type="ECO:0000259" key="4">
    <source>
        <dbReference type="PROSITE" id="PS50850"/>
    </source>
</evidence>
<feature type="transmembrane region" description="Helical" evidence="3">
    <location>
        <begin position="74"/>
        <end position="96"/>
    </location>
</feature>
<dbReference type="SUPFAM" id="SSF103473">
    <property type="entry name" value="MFS general substrate transporter"/>
    <property type="match status" value="1"/>
</dbReference>
<dbReference type="Gene3D" id="1.20.1250.20">
    <property type="entry name" value="MFS general substrate transporter like domains"/>
    <property type="match status" value="2"/>
</dbReference>
<dbReference type="InterPro" id="IPR020846">
    <property type="entry name" value="MFS_dom"/>
</dbReference>
<feature type="transmembrane region" description="Helical" evidence="3">
    <location>
        <begin position="415"/>
        <end position="433"/>
    </location>
</feature>
<dbReference type="InterPro" id="IPR011701">
    <property type="entry name" value="MFS"/>
</dbReference>
<organism evidence="5">
    <name type="scientific">Ditylum brightwellii</name>
    <dbReference type="NCBI Taxonomy" id="49249"/>
    <lineage>
        <taxon>Eukaryota</taxon>
        <taxon>Sar</taxon>
        <taxon>Stramenopiles</taxon>
        <taxon>Ochrophyta</taxon>
        <taxon>Bacillariophyta</taxon>
        <taxon>Mediophyceae</taxon>
        <taxon>Lithodesmiophycidae</taxon>
        <taxon>Lithodesmiales</taxon>
        <taxon>Lithodesmiaceae</taxon>
        <taxon>Ditylum</taxon>
    </lineage>
</organism>
<feature type="transmembrane region" description="Helical" evidence="3">
    <location>
        <begin position="344"/>
        <end position="369"/>
    </location>
</feature>
<evidence type="ECO:0000313" key="5">
    <source>
        <dbReference type="EMBL" id="CAD9342635.1"/>
    </source>
</evidence>
<feature type="domain" description="Major facilitator superfamily (MFS) profile" evidence="4">
    <location>
        <begin position="246"/>
        <end position="478"/>
    </location>
</feature>
<dbReference type="AlphaFoldDB" id="A0A6V2FNH2"/>
<proteinExistence type="predicted"/>
<dbReference type="InterPro" id="IPR036259">
    <property type="entry name" value="MFS_trans_sf"/>
</dbReference>
<feature type="transmembrane region" description="Helical" evidence="3">
    <location>
        <begin position="143"/>
        <end position="162"/>
    </location>
</feature>
<dbReference type="GO" id="GO:0016020">
    <property type="term" value="C:membrane"/>
    <property type="evidence" value="ECO:0007669"/>
    <property type="project" value="UniProtKB-SubCell"/>
</dbReference>
<sequence length="478" mass="51243">MQNAFLIVSKNYTEKQAGVLFVVFGLSQFLFQTPAGYMMDYTNKKTAVLSAACIATSFLTILTALTAQEEGGNIGFMIVIKFFQGVVTAFIPPGLNSITQGIVGSVGMTKQVSRNEMMNHFGTAVIVLAGSLIAYFLYPDIGILFAVSAVACLGVVFFLNMIRPQDIDHDAARGLIDTSKTDTDTICSTPTGYKPPVNDADGESTEAKKSKSDAPSFNFGFGGRNTESFSSTPHAETPLNVLRDPILLTFVVMCFLFHLANASILPLVMQTLAIGEGRSGILMSGLCIIVSQTIMVGSAKLCGDYSTVYGRKPLFLVGLFSLSVRCLLLVILLTLRDANGHSTVLQVCILSTQLLDGVGAGFFGTMYILVTSDISRGSGRFSMTLGITTAAMSIGGTVSGYLGQALAEDKGYREAFGILGFIGLVPALLYLFCIPETFSAEELGGNRNTMTGIAEENEENHDDKSEDQQNDYKSMEMI</sequence>
<dbReference type="PANTHER" id="PTHR23539:SF1">
    <property type="entry name" value="MAJOR FACILITATOR SUPERFAMILY (MFS) PROFILE DOMAIN-CONTAINING PROTEIN"/>
    <property type="match status" value="1"/>
</dbReference>
<accession>A0A6V2FNH2</accession>
<keyword evidence="3" id="KW-0812">Transmembrane</keyword>
<keyword evidence="3" id="KW-1133">Transmembrane helix</keyword>
<evidence type="ECO:0000256" key="2">
    <source>
        <dbReference type="SAM" id="MobiDB-lite"/>
    </source>
</evidence>
<feature type="transmembrane region" description="Helical" evidence="3">
    <location>
        <begin position="281"/>
        <end position="302"/>
    </location>
</feature>
<dbReference type="EMBL" id="HBGN01027004">
    <property type="protein sequence ID" value="CAD9342635.1"/>
    <property type="molecule type" value="Transcribed_RNA"/>
</dbReference>
<gene>
    <name evidence="5" type="ORF">DBRI1063_LOCUS17422</name>
</gene>
<protein>
    <recommendedName>
        <fullName evidence="4">Major facilitator superfamily (MFS) profile domain-containing protein</fullName>
    </recommendedName>
</protein>
<feature type="transmembrane region" description="Helical" evidence="3">
    <location>
        <begin position="381"/>
        <end position="403"/>
    </location>
</feature>
<comment type="subcellular location">
    <subcellularLocation>
        <location evidence="1">Membrane</location>
        <topology evidence="1">Multi-pass membrane protein</topology>
    </subcellularLocation>
</comment>